<feature type="region of interest" description="Disordered" evidence="1">
    <location>
        <begin position="163"/>
        <end position="190"/>
    </location>
</feature>
<evidence type="ECO:0000313" key="3">
    <source>
        <dbReference type="EMBL" id="CAI9093722.1"/>
    </source>
</evidence>
<sequence length="274" mass="29883">MGREFPQGQDQNAVEIHPFLTISLFIASVAATVAVVSSLCGALSRKKTLTSPVPVQNQGKMEENRDNHNIHVSPARTDDNISSNNYGSPAMDYSSASPDDRNEEFLQQPLPPPPGKQNLKGPGAASYHVRSNSTASNSSKSSQLKKLPTSMSMRALGSGIGSKLLSRKDHDSNNGDDNNQNRKNRDKKLKHEDSIWKKTIILGEKCKVPDEDDEDAILYDEKGNRIPAYHRKTTSVALSRQNSGIDLDAIPSSSTVDQMGPRDEALRNAFVGSN</sequence>
<accession>A0AAV1CGW4</accession>
<dbReference type="EMBL" id="OX459119">
    <property type="protein sequence ID" value="CAI9093722.1"/>
    <property type="molecule type" value="Genomic_DNA"/>
</dbReference>
<keyword evidence="2" id="KW-0472">Membrane</keyword>
<organism evidence="3 4">
    <name type="scientific">Oldenlandia corymbosa var. corymbosa</name>
    <dbReference type="NCBI Taxonomy" id="529605"/>
    <lineage>
        <taxon>Eukaryota</taxon>
        <taxon>Viridiplantae</taxon>
        <taxon>Streptophyta</taxon>
        <taxon>Embryophyta</taxon>
        <taxon>Tracheophyta</taxon>
        <taxon>Spermatophyta</taxon>
        <taxon>Magnoliopsida</taxon>
        <taxon>eudicotyledons</taxon>
        <taxon>Gunneridae</taxon>
        <taxon>Pentapetalae</taxon>
        <taxon>asterids</taxon>
        <taxon>lamiids</taxon>
        <taxon>Gentianales</taxon>
        <taxon>Rubiaceae</taxon>
        <taxon>Rubioideae</taxon>
        <taxon>Spermacoceae</taxon>
        <taxon>Hedyotis-Oldenlandia complex</taxon>
        <taxon>Oldenlandia</taxon>
    </lineage>
</organism>
<name>A0AAV1CGW4_OLDCO</name>
<protein>
    <submittedName>
        <fullName evidence="3">OLC1v1029274C1</fullName>
    </submittedName>
</protein>
<keyword evidence="2" id="KW-0812">Transmembrane</keyword>
<dbReference type="PANTHER" id="PTHR36801">
    <property type="entry name" value="OS06G0150200 PROTEIN"/>
    <property type="match status" value="1"/>
</dbReference>
<reference evidence="3" key="1">
    <citation type="submission" date="2023-03" db="EMBL/GenBank/DDBJ databases">
        <authorList>
            <person name="Julca I."/>
        </authorList>
    </citation>
    <scope>NUCLEOTIDE SEQUENCE</scope>
</reference>
<dbReference type="AlphaFoldDB" id="A0AAV1CGW4"/>
<evidence type="ECO:0000256" key="2">
    <source>
        <dbReference type="SAM" id="Phobius"/>
    </source>
</evidence>
<evidence type="ECO:0000256" key="1">
    <source>
        <dbReference type="SAM" id="MobiDB-lite"/>
    </source>
</evidence>
<proteinExistence type="predicted"/>
<keyword evidence="4" id="KW-1185">Reference proteome</keyword>
<feature type="transmembrane region" description="Helical" evidence="2">
    <location>
        <begin position="20"/>
        <end position="43"/>
    </location>
</feature>
<feature type="compositionally biased region" description="Low complexity" evidence="1">
    <location>
        <begin position="131"/>
        <end position="147"/>
    </location>
</feature>
<dbReference type="PANTHER" id="PTHR36801:SF3">
    <property type="entry name" value="OS06G0150300 PROTEIN"/>
    <property type="match status" value="1"/>
</dbReference>
<gene>
    <name evidence="3" type="ORF">OLC1_LOCUS5063</name>
</gene>
<evidence type="ECO:0000313" key="4">
    <source>
        <dbReference type="Proteomes" id="UP001161247"/>
    </source>
</evidence>
<keyword evidence="2" id="KW-1133">Transmembrane helix</keyword>
<feature type="compositionally biased region" description="Basic and acidic residues" evidence="1">
    <location>
        <begin position="60"/>
        <end position="69"/>
    </location>
</feature>
<dbReference type="Proteomes" id="UP001161247">
    <property type="component" value="Chromosome 2"/>
</dbReference>
<feature type="region of interest" description="Disordered" evidence="1">
    <location>
        <begin position="51"/>
        <end position="147"/>
    </location>
</feature>